<evidence type="ECO:0000313" key="14">
    <source>
        <dbReference type="Proteomes" id="UP001164392"/>
    </source>
</evidence>
<evidence type="ECO:0000256" key="11">
    <source>
        <dbReference type="RuleBase" id="RU361157"/>
    </source>
</evidence>
<evidence type="ECO:0000313" key="13">
    <source>
        <dbReference type="EMBL" id="UYK89452.1"/>
    </source>
</evidence>
<dbReference type="PROSITE" id="PS51012">
    <property type="entry name" value="ABC_TM2"/>
    <property type="match status" value="1"/>
</dbReference>
<organism evidence="13 14">
    <name type="scientific">Xanthomonas sacchari</name>
    <dbReference type="NCBI Taxonomy" id="56458"/>
    <lineage>
        <taxon>Bacteria</taxon>
        <taxon>Pseudomonadati</taxon>
        <taxon>Pseudomonadota</taxon>
        <taxon>Gammaproteobacteria</taxon>
        <taxon>Lysobacterales</taxon>
        <taxon>Lysobacteraceae</taxon>
        <taxon>Xanthomonas</taxon>
    </lineage>
</organism>
<evidence type="ECO:0000256" key="2">
    <source>
        <dbReference type="ARBA" id="ARBA00007783"/>
    </source>
</evidence>
<dbReference type="GO" id="GO:0015774">
    <property type="term" value="P:polysaccharide transport"/>
    <property type="evidence" value="ECO:0007669"/>
    <property type="project" value="UniProtKB-KW"/>
</dbReference>
<accession>A0AA46SVW4</accession>
<feature type="transmembrane region" description="Helical" evidence="11">
    <location>
        <begin position="242"/>
        <end position="260"/>
    </location>
</feature>
<evidence type="ECO:0000256" key="6">
    <source>
        <dbReference type="ARBA" id="ARBA00022692"/>
    </source>
</evidence>
<dbReference type="EMBL" id="CP099534">
    <property type="protein sequence ID" value="UYK89452.1"/>
    <property type="molecule type" value="Genomic_DNA"/>
</dbReference>
<keyword evidence="6 11" id="KW-0812">Transmembrane</keyword>
<comment type="similarity">
    <text evidence="2 11">Belongs to the ABC-2 integral membrane protein family.</text>
</comment>
<evidence type="ECO:0000256" key="4">
    <source>
        <dbReference type="ARBA" id="ARBA00022475"/>
    </source>
</evidence>
<keyword evidence="8 11" id="KW-1133">Transmembrane helix</keyword>
<sequence>MNSFSPVAMLCSLWNNRGIIWLLGARDVQSKYKGSFAGLLWAFINPLLMLLIYTFVFAVIFKARWQGQTGDSRTEFALVMFVGVIIHGLFAEVINRAPGIVLENTNYVTKVVFPLETLPVISLGSALFHGLASTCVLLASILIYSGGVHWQAVFFPLVLIPFLVMVIGIAWILAALGVFVRDLKQTTSFITTAMLFLSPVFYPQSSWPPQYQHLFALNPLTFIMEQSRKALIWGQVPDFTGLLIYLAIALVVASIGFAAFQKMRRGFADVL</sequence>
<dbReference type="Proteomes" id="UP001164392">
    <property type="component" value="Chromosome"/>
</dbReference>
<comment type="subcellular location">
    <subcellularLocation>
        <location evidence="11">Cell inner membrane</location>
        <topology evidence="11">Multi-pass membrane protein</topology>
    </subcellularLocation>
    <subcellularLocation>
        <location evidence="1">Cell membrane</location>
        <topology evidence="1">Multi-pass membrane protein</topology>
    </subcellularLocation>
</comment>
<dbReference type="InterPro" id="IPR000412">
    <property type="entry name" value="ABC_2_transport"/>
</dbReference>
<comment type="caution">
    <text evidence="11">Lacks conserved residue(s) required for the propagation of feature annotation.</text>
</comment>
<dbReference type="GO" id="GO:0043190">
    <property type="term" value="C:ATP-binding cassette (ABC) transporter complex"/>
    <property type="evidence" value="ECO:0007669"/>
    <property type="project" value="InterPro"/>
</dbReference>
<evidence type="ECO:0000256" key="3">
    <source>
        <dbReference type="ARBA" id="ARBA00022448"/>
    </source>
</evidence>
<protein>
    <recommendedName>
        <fullName evidence="11">Transport permease protein</fullName>
    </recommendedName>
</protein>
<keyword evidence="5" id="KW-0762">Sugar transport</keyword>
<keyword evidence="10 11" id="KW-0472">Membrane</keyword>
<evidence type="ECO:0000256" key="9">
    <source>
        <dbReference type="ARBA" id="ARBA00023047"/>
    </source>
</evidence>
<dbReference type="GO" id="GO:0140359">
    <property type="term" value="F:ABC-type transporter activity"/>
    <property type="evidence" value="ECO:0007669"/>
    <property type="project" value="InterPro"/>
</dbReference>
<dbReference type="AlphaFoldDB" id="A0AA46SVW4"/>
<dbReference type="InterPro" id="IPR013525">
    <property type="entry name" value="ABC2_TM"/>
</dbReference>
<keyword evidence="9" id="KW-0625">Polysaccharide transport</keyword>
<evidence type="ECO:0000256" key="1">
    <source>
        <dbReference type="ARBA" id="ARBA00004651"/>
    </source>
</evidence>
<name>A0AA46SVW4_9XANT</name>
<dbReference type="PANTHER" id="PTHR30413">
    <property type="entry name" value="INNER MEMBRANE TRANSPORT PERMEASE"/>
    <property type="match status" value="1"/>
</dbReference>
<dbReference type="PRINTS" id="PR00164">
    <property type="entry name" value="ABC2TRNSPORT"/>
</dbReference>
<evidence type="ECO:0000256" key="7">
    <source>
        <dbReference type="ARBA" id="ARBA00022903"/>
    </source>
</evidence>
<feature type="transmembrane region" description="Helical" evidence="11">
    <location>
        <begin position="153"/>
        <end position="179"/>
    </location>
</feature>
<gene>
    <name evidence="13" type="ORF">NG824_03100</name>
</gene>
<dbReference type="InterPro" id="IPR047817">
    <property type="entry name" value="ABC2_TM_bact-type"/>
</dbReference>
<evidence type="ECO:0000256" key="10">
    <source>
        <dbReference type="ARBA" id="ARBA00023136"/>
    </source>
</evidence>
<keyword evidence="7" id="KW-0972">Capsule biogenesis/degradation</keyword>
<keyword evidence="3 11" id="KW-0813">Transport</keyword>
<reference evidence="13" key="1">
    <citation type="submission" date="2022-06" db="EMBL/GenBank/DDBJ databases">
        <title>Dynamics of rice microbiomes reveals core vertical transmitted seed endophytes.</title>
        <authorList>
            <person name="Liao K."/>
            <person name="Zhang X."/>
        </authorList>
    </citation>
    <scope>NUCLEOTIDE SEQUENCE</scope>
    <source>
        <strain evidence="13">JR3-14</strain>
    </source>
</reference>
<dbReference type="RefSeq" id="WP_152236063.1">
    <property type="nucleotide sequence ID" value="NZ_CP099534.1"/>
</dbReference>
<proteinExistence type="inferred from homology"/>
<feature type="transmembrane region" description="Helical" evidence="11">
    <location>
        <begin position="126"/>
        <end position="147"/>
    </location>
</feature>
<dbReference type="Pfam" id="PF01061">
    <property type="entry name" value="ABC2_membrane"/>
    <property type="match status" value="1"/>
</dbReference>
<dbReference type="GO" id="GO:0015920">
    <property type="term" value="P:lipopolysaccharide transport"/>
    <property type="evidence" value="ECO:0007669"/>
    <property type="project" value="TreeGrafter"/>
</dbReference>
<feature type="transmembrane region" description="Helical" evidence="11">
    <location>
        <begin position="36"/>
        <end position="61"/>
    </location>
</feature>
<evidence type="ECO:0000256" key="5">
    <source>
        <dbReference type="ARBA" id="ARBA00022597"/>
    </source>
</evidence>
<evidence type="ECO:0000259" key="12">
    <source>
        <dbReference type="PROSITE" id="PS51012"/>
    </source>
</evidence>
<keyword evidence="4 11" id="KW-1003">Cell membrane</keyword>
<dbReference type="PANTHER" id="PTHR30413:SF10">
    <property type="entry name" value="CAPSULE POLYSACCHARIDE EXPORT INNER-MEMBRANE PROTEIN CTRC"/>
    <property type="match status" value="1"/>
</dbReference>
<evidence type="ECO:0000256" key="8">
    <source>
        <dbReference type="ARBA" id="ARBA00022989"/>
    </source>
</evidence>
<feature type="transmembrane region" description="Helical" evidence="11">
    <location>
        <begin position="76"/>
        <end position="94"/>
    </location>
</feature>
<feature type="domain" description="ABC transmembrane type-2" evidence="12">
    <location>
        <begin position="37"/>
        <end position="263"/>
    </location>
</feature>